<feature type="region of interest" description="Disordered" evidence="1">
    <location>
        <begin position="1"/>
        <end position="33"/>
    </location>
</feature>
<dbReference type="PATRIC" id="fig|1397.4.peg.2811"/>
<protein>
    <recommendedName>
        <fullName evidence="4">DUF3800 domain-containing protein</fullName>
    </recommendedName>
</protein>
<dbReference type="AlphaFoldDB" id="A0A0J1IAT0"/>
<dbReference type="Pfam" id="PF12686">
    <property type="entry name" value="DUF3800"/>
    <property type="match status" value="1"/>
</dbReference>
<proteinExistence type="predicted"/>
<gene>
    <name evidence="2" type="ORF">ABW02_20275</name>
</gene>
<comment type="caution">
    <text evidence="2">The sequence shown here is derived from an EMBL/GenBank/DDBJ whole genome shotgun (WGS) entry which is preliminary data.</text>
</comment>
<accession>A0A0J1IAT0</accession>
<dbReference type="Proteomes" id="UP000036045">
    <property type="component" value="Unassembled WGS sequence"/>
</dbReference>
<evidence type="ECO:0000256" key="1">
    <source>
        <dbReference type="SAM" id="MobiDB-lite"/>
    </source>
</evidence>
<sequence>MQNENEELFSEIESELLEESEEEIEVNPEKEADRRKKAAALWESAQKGESKYLNQRVATILNRFDETRNSDIALMVKYWEIYEGHSGDIVSIKDLFKFERLTSIARARAKIQNEYKIFLPTSEVVRKFRKSREEDEKEFQIATKPELPILHIFADETGKTADYVMVGSIWILDDKRYGEIKRQFVEWVKKAEEKYNNFPKEFHFKEIKNDGSDLEIYQEAFRKFIGIADVVSFKAIAVNKTKLKKVRIQDLVNELYYQLIRQGVEHEILRGRIAFPKQVSYIKDREGDESSFVIQQLSQKIIDSFNSHYGGKLTLNSFLPIDSKLERFIQIADLFAGSINRVYNHQKDNAPRNAKDEFAEFVLEMINLNTIKLDAESLFSEETIQNEDMSTLYLFD</sequence>
<name>A0A0J1IAT0_NIACI</name>
<evidence type="ECO:0008006" key="4">
    <source>
        <dbReference type="Google" id="ProtNLM"/>
    </source>
</evidence>
<dbReference type="RefSeq" id="WP_047944083.1">
    <property type="nucleotide sequence ID" value="NZ_LDPH01000027.1"/>
</dbReference>
<feature type="compositionally biased region" description="Acidic residues" evidence="1">
    <location>
        <begin position="1"/>
        <end position="26"/>
    </location>
</feature>
<evidence type="ECO:0000313" key="3">
    <source>
        <dbReference type="Proteomes" id="UP000036045"/>
    </source>
</evidence>
<organism evidence="2 3">
    <name type="scientific">Niallia circulans</name>
    <name type="common">Bacillus circulans</name>
    <dbReference type="NCBI Taxonomy" id="1397"/>
    <lineage>
        <taxon>Bacteria</taxon>
        <taxon>Bacillati</taxon>
        <taxon>Bacillota</taxon>
        <taxon>Bacilli</taxon>
        <taxon>Bacillales</taxon>
        <taxon>Bacillaceae</taxon>
        <taxon>Niallia</taxon>
    </lineage>
</organism>
<dbReference type="OrthoDB" id="8558788at2"/>
<keyword evidence="3" id="KW-1185">Reference proteome</keyword>
<reference evidence="2 3" key="1">
    <citation type="submission" date="2015-05" db="EMBL/GenBank/DDBJ databases">
        <title>Whole genome sequence and identification of bacterial endophytes from Costus igneus.</title>
        <authorList>
            <person name="Lee Y.P."/>
            <person name="Gan H.M."/>
            <person name="Eng W."/>
            <person name="Wheatley M.S."/>
            <person name="Caraballo A."/>
            <person name="Polter S."/>
            <person name="Savka M.A."/>
            <person name="Hudson A.O."/>
        </authorList>
    </citation>
    <scope>NUCLEOTIDE SEQUENCE [LARGE SCALE GENOMIC DNA]</scope>
    <source>
        <strain evidence="2 3">RIT379</strain>
    </source>
</reference>
<dbReference type="InterPro" id="IPR024524">
    <property type="entry name" value="DUF3800"/>
</dbReference>
<dbReference type="EMBL" id="LDPH01000027">
    <property type="protein sequence ID" value="KLV23066.1"/>
    <property type="molecule type" value="Genomic_DNA"/>
</dbReference>
<evidence type="ECO:0000313" key="2">
    <source>
        <dbReference type="EMBL" id="KLV23066.1"/>
    </source>
</evidence>